<keyword evidence="2" id="KW-0238">DNA-binding</keyword>
<evidence type="ECO:0000313" key="6">
    <source>
        <dbReference type="Proteomes" id="UP000007962"/>
    </source>
</evidence>
<dbReference type="InterPro" id="IPR010982">
    <property type="entry name" value="Lambda_DNA-bd_dom_sf"/>
</dbReference>
<keyword evidence="3" id="KW-0804">Transcription</keyword>
<dbReference type="KEGG" id="bcv:Bcav_0918"/>
<dbReference type="CDD" id="cd01392">
    <property type="entry name" value="HTH_LacI"/>
    <property type="match status" value="1"/>
</dbReference>
<dbReference type="Pfam" id="PF13377">
    <property type="entry name" value="Peripla_BP_3"/>
    <property type="match status" value="1"/>
</dbReference>
<keyword evidence="1" id="KW-0805">Transcription regulation</keyword>
<dbReference type="PANTHER" id="PTHR30146:SF153">
    <property type="entry name" value="LACTOSE OPERON REPRESSOR"/>
    <property type="match status" value="1"/>
</dbReference>
<evidence type="ECO:0000313" key="5">
    <source>
        <dbReference type="EMBL" id="ACQ79179.1"/>
    </source>
</evidence>
<dbReference type="Gene3D" id="3.40.50.2300">
    <property type="match status" value="2"/>
</dbReference>
<dbReference type="PANTHER" id="PTHR30146">
    <property type="entry name" value="LACI-RELATED TRANSCRIPTIONAL REPRESSOR"/>
    <property type="match status" value="1"/>
</dbReference>
<organism evidence="5 6">
    <name type="scientific">Beutenbergia cavernae (strain ATCC BAA-8 / DSM 12333 / CCUG 43141 / JCM 11478 / NBRC 16432 / NCIMB 13614 / HKI 0122)</name>
    <dbReference type="NCBI Taxonomy" id="471853"/>
    <lineage>
        <taxon>Bacteria</taxon>
        <taxon>Bacillati</taxon>
        <taxon>Actinomycetota</taxon>
        <taxon>Actinomycetes</taxon>
        <taxon>Micrococcales</taxon>
        <taxon>Beutenbergiaceae</taxon>
        <taxon>Beutenbergia</taxon>
    </lineage>
</organism>
<keyword evidence="6" id="KW-1185">Reference proteome</keyword>
<reference evidence="5 6" key="1">
    <citation type="journal article" date="2009" name="Stand. Genomic Sci.">
        <title>Complete genome sequence of Beutenbergia cavernae type strain (HKI 0122).</title>
        <authorList>
            <person name="Land M."/>
            <person name="Pukall R."/>
            <person name="Abt B."/>
            <person name="Goker M."/>
            <person name="Rohde M."/>
            <person name="Glavina Del Rio T."/>
            <person name="Tice H."/>
            <person name="Copeland A."/>
            <person name="Cheng J.F."/>
            <person name="Lucas S."/>
            <person name="Chen F."/>
            <person name="Nolan M."/>
            <person name="Bruce D."/>
            <person name="Goodwin L."/>
            <person name="Pitluck S."/>
            <person name="Ivanova N."/>
            <person name="Mavromatis K."/>
            <person name="Ovchinnikova G."/>
            <person name="Pati A."/>
            <person name="Chen A."/>
            <person name="Palaniappan K."/>
            <person name="Hauser L."/>
            <person name="Chang Y.J."/>
            <person name="Jefferies C.C."/>
            <person name="Saunders E."/>
            <person name="Brettin T."/>
            <person name="Detter J.C."/>
            <person name="Han C."/>
            <person name="Chain P."/>
            <person name="Bristow J."/>
            <person name="Eisen J.A."/>
            <person name="Markowitz V."/>
            <person name="Hugenholtz P."/>
            <person name="Kyrpides N.C."/>
            <person name="Klenk H.P."/>
            <person name="Lapidus A."/>
        </authorList>
    </citation>
    <scope>NUCLEOTIDE SEQUENCE [LARGE SCALE GENOMIC DNA]</scope>
    <source>
        <strain evidence="6">ATCC BAA-8 / DSM 12333 / NBRC 16432</strain>
    </source>
</reference>
<gene>
    <name evidence="5" type="ordered locus">Bcav_0918</name>
</gene>
<dbReference type="OrthoDB" id="37081at2"/>
<dbReference type="Gene3D" id="1.10.260.40">
    <property type="entry name" value="lambda repressor-like DNA-binding domains"/>
    <property type="match status" value="1"/>
</dbReference>
<dbReference type="InterPro" id="IPR046335">
    <property type="entry name" value="LacI/GalR-like_sensor"/>
</dbReference>
<dbReference type="AlphaFoldDB" id="C5BZK7"/>
<dbReference type="InterPro" id="IPR000843">
    <property type="entry name" value="HTH_LacI"/>
</dbReference>
<dbReference type="HOGENOM" id="CLU_037628_6_1_11"/>
<dbReference type="PROSITE" id="PS50932">
    <property type="entry name" value="HTH_LACI_2"/>
    <property type="match status" value="1"/>
</dbReference>
<protein>
    <submittedName>
        <fullName evidence="5">Transcriptional regulator, LacI family</fullName>
    </submittedName>
</protein>
<dbReference type="SMART" id="SM00354">
    <property type="entry name" value="HTH_LACI"/>
    <property type="match status" value="1"/>
</dbReference>
<evidence type="ECO:0000259" key="4">
    <source>
        <dbReference type="PROSITE" id="PS50932"/>
    </source>
</evidence>
<dbReference type="PROSITE" id="PS00356">
    <property type="entry name" value="HTH_LACI_1"/>
    <property type="match status" value="1"/>
</dbReference>
<accession>C5BZK7</accession>
<dbReference type="SUPFAM" id="SSF53822">
    <property type="entry name" value="Periplasmic binding protein-like I"/>
    <property type="match status" value="1"/>
</dbReference>
<dbReference type="GO" id="GO:0000976">
    <property type="term" value="F:transcription cis-regulatory region binding"/>
    <property type="evidence" value="ECO:0007669"/>
    <property type="project" value="TreeGrafter"/>
</dbReference>
<evidence type="ECO:0000256" key="2">
    <source>
        <dbReference type="ARBA" id="ARBA00023125"/>
    </source>
</evidence>
<dbReference type="STRING" id="471853.Bcav_0918"/>
<dbReference type="InterPro" id="IPR028082">
    <property type="entry name" value="Peripla_BP_I"/>
</dbReference>
<sequence>MARTRPKRRDVTLQDVAGAAGVSSASVSRVLRGSGYVSPEVEARVLRAVADTGYRPPKSPDHTDSDLIAVVVNDLGSGLLVDVIRGAERTATASELLTVVCTTSYSAEREIEILSMLANRQDIGAVIVVGGVRPTAEYARRMVDVERLLTNRGGVLVFAGRPPIDESVPQLVVEYENEGGAYSATSHLISRGHRRIALLPGMPGMTTGEQRLSGYRKAMAAAGVEIDEQLIVWSAGQDRAGGNGAVRELLARGHDFTAVFAGNDEMAAGALTVLRGAGLRVPDDVSLVGYDDSPLAVALSPSLTSVHLPHEELGTEAVRLATRRPGRGSGFERVVLGTHLVVRDSVAQL</sequence>
<dbReference type="Proteomes" id="UP000007962">
    <property type="component" value="Chromosome"/>
</dbReference>
<dbReference type="EMBL" id="CP001618">
    <property type="protein sequence ID" value="ACQ79179.1"/>
    <property type="molecule type" value="Genomic_DNA"/>
</dbReference>
<evidence type="ECO:0000256" key="1">
    <source>
        <dbReference type="ARBA" id="ARBA00023015"/>
    </source>
</evidence>
<feature type="domain" description="HTH lacI-type" evidence="4">
    <location>
        <begin position="11"/>
        <end position="56"/>
    </location>
</feature>
<dbReference type="SUPFAM" id="SSF47413">
    <property type="entry name" value="lambda repressor-like DNA-binding domains"/>
    <property type="match status" value="1"/>
</dbReference>
<dbReference type="eggNOG" id="COG1609">
    <property type="taxonomic scope" value="Bacteria"/>
</dbReference>
<dbReference type="CDD" id="cd06267">
    <property type="entry name" value="PBP1_LacI_sugar_binding-like"/>
    <property type="match status" value="1"/>
</dbReference>
<evidence type="ECO:0000256" key="3">
    <source>
        <dbReference type="ARBA" id="ARBA00023163"/>
    </source>
</evidence>
<dbReference type="Pfam" id="PF00356">
    <property type="entry name" value="LacI"/>
    <property type="match status" value="1"/>
</dbReference>
<proteinExistence type="predicted"/>
<dbReference type="GO" id="GO:0003700">
    <property type="term" value="F:DNA-binding transcription factor activity"/>
    <property type="evidence" value="ECO:0007669"/>
    <property type="project" value="TreeGrafter"/>
</dbReference>
<name>C5BZK7_BEUC1</name>